<accession>A0ABU1IJ34</accession>
<comment type="caution">
    <text evidence="4">The sequence shown here is derived from an EMBL/GenBank/DDBJ whole genome shotgun (WGS) entry which is preliminary data.</text>
</comment>
<evidence type="ECO:0000313" key="5">
    <source>
        <dbReference type="Proteomes" id="UP001185012"/>
    </source>
</evidence>
<evidence type="ECO:0000259" key="3">
    <source>
        <dbReference type="PROSITE" id="PS51186"/>
    </source>
</evidence>
<dbReference type="PANTHER" id="PTHR43800:SF1">
    <property type="entry name" value="PEPTIDYL-LYSINE N-ACETYLTRANSFERASE YJAB"/>
    <property type="match status" value="1"/>
</dbReference>
<dbReference type="PROSITE" id="PS51186">
    <property type="entry name" value="GNAT"/>
    <property type="match status" value="1"/>
</dbReference>
<proteinExistence type="predicted"/>
<dbReference type="Pfam" id="PF00583">
    <property type="entry name" value="Acetyltransf_1"/>
    <property type="match status" value="1"/>
</dbReference>
<dbReference type="RefSeq" id="WP_309862226.1">
    <property type="nucleotide sequence ID" value="NZ_JAVDQG010000001.1"/>
</dbReference>
<dbReference type="InterPro" id="IPR000182">
    <property type="entry name" value="GNAT_dom"/>
</dbReference>
<keyword evidence="2" id="KW-0012">Acyltransferase</keyword>
<protein>
    <submittedName>
        <fullName evidence="4">N-acetyltransferase YhbS</fullName>
    </submittedName>
</protein>
<dbReference type="CDD" id="cd04301">
    <property type="entry name" value="NAT_SF"/>
    <property type="match status" value="1"/>
</dbReference>
<evidence type="ECO:0000256" key="2">
    <source>
        <dbReference type="ARBA" id="ARBA00023315"/>
    </source>
</evidence>
<evidence type="ECO:0000313" key="4">
    <source>
        <dbReference type="EMBL" id="MDR6224691.1"/>
    </source>
</evidence>
<reference evidence="4 5" key="1">
    <citation type="submission" date="2023-07" db="EMBL/GenBank/DDBJ databases">
        <title>Genomic Encyclopedia of Type Strains, Phase IV (KMG-IV): sequencing the most valuable type-strain genomes for metagenomic binning, comparative biology and taxonomic classification.</title>
        <authorList>
            <person name="Goeker M."/>
        </authorList>
    </citation>
    <scope>NUCLEOTIDE SEQUENCE [LARGE SCALE GENOMIC DNA]</scope>
    <source>
        <strain evidence="4 5">DSM 45903</strain>
    </source>
</reference>
<keyword evidence="1" id="KW-0808">Transferase</keyword>
<dbReference type="SUPFAM" id="SSF55729">
    <property type="entry name" value="Acyl-CoA N-acyltransferases (Nat)"/>
    <property type="match status" value="1"/>
</dbReference>
<keyword evidence="5" id="KW-1185">Reference proteome</keyword>
<gene>
    <name evidence="4" type="ORF">JOE21_000679</name>
</gene>
<dbReference type="Proteomes" id="UP001185012">
    <property type="component" value="Unassembled WGS sequence"/>
</dbReference>
<name>A0ABU1IJ34_9BACL</name>
<sequence>MWTIRRAEPADSQAIRQQLHRAYRPIKKQGFNMEATDVSLRAVEESIWQDEIYVLVDGENRIQGTVRLQENDEPTVDTLGWFSVSPHLKGQGLGKMLMQVAEEQARKRGRRKLYLDTAKDHPWLPRFYEKFGYKKTGVIRWPGQNFEAVQFEKEL</sequence>
<feature type="domain" description="N-acetyltransferase" evidence="3">
    <location>
        <begin position="2"/>
        <end position="155"/>
    </location>
</feature>
<dbReference type="Gene3D" id="3.40.630.30">
    <property type="match status" value="1"/>
</dbReference>
<evidence type="ECO:0000256" key="1">
    <source>
        <dbReference type="ARBA" id="ARBA00022679"/>
    </source>
</evidence>
<dbReference type="EMBL" id="JAVDQG010000001">
    <property type="protein sequence ID" value="MDR6224691.1"/>
    <property type="molecule type" value="Genomic_DNA"/>
</dbReference>
<organism evidence="4 5">
    <name type="scientific">Desmospora profundinema</name>
    <dbReference type="NCBI Taxonomy" id="1571184"/>
    <lineage>
        <taxon>Bacteria</taxon>
        <taxon>Bacillati</taxon>
        <taxon>Bacillota</taxon>
        <taxon>Bacilli</taxon>
        <taxon>Bacillales</taxon>
        <taxon>Thermoactinomycetaceae</taxon>
        <taxon>Desmospora</taxon>
    </lineage>
</organism>
<dbReference type="InterPro" id="IPR016181">
    <property type="entry name" value="Acyl_CoA_acyltransferase"/>
</dbReference>
<dbReference type="PANTHER" id="PTHR43800">
    <property type="entry name" value="PEPTIDYL-LYSINE N-ACETYLTRANSFERASE YJAB"/>
    <property type="match status" value="1"/>
</dbReference>